<dbReference type="Pfam" id="PF13411">
    <property type="entry name" value="MerR_1"/>
    <property type="match status" value="1"/>
</dbReference>
<evidence type="ECO:0000256" key="2">
    <source>
        <dbReference type="SAM" id="Coils"/>
    </source>
</evidence>
<protein>
    <submittedName>
        <fullName evidence="5">MerR family transcriptional regulator</fullName>
    </submittedName>
</protein>
<evidence type="ECO:0000259" key="4">
    <source>
        <dbReference type="PROSITE" id="PS50937"/>
    </source>
</evidence>
<dbReference type="PANTHER" id="PTHR30204:SF96">
    <property type="entry name" value="CHROMOSOME-ANCHORING PROTEIN RACA"/>
    <property type="match status" value="1"/>
</dbReference>
<proteinExistence type="predicted"/>
<dbReference type="InterPro" id="IPR000551">
    <property type="entry name" value="MerR-type_HTH_dom"/>
</dbReference>
<dbReference type="EMBL" id="CP086654">
    <property type="protein sequence ID" value="UEX90337.1"/>
    <property type="molecule type" value="Genomic_DNA"/>
</dbReference>
<keyword evidence="3" id="KW-1133">Transmembrane helix</keyword>
<feature type="transmembrane region" description="Helical" evidence="3">
    <location>
        <begin position="166"/>
        <end position="184"/>
    </location>
</feature>
<keyword evidence="1" id="KW-0238">DNA-binding</keyword>
<dbReference type="Gene3D" id="1.10.1660.10">
    <property type="match status" value="1"/>
</dbReference>
<feature type="coiled-coil region" evidence="2">
    <location>
        <begin position="80"/>
        <end position="114"/>
    </location>
</feature>
<dbReference type="PROSITE" id="PS50937">
    <property type="entry name" value="HTH_MERR_2"/>
    <property type="match status" value="1"/>
</dbReference>
<dbReference type="InterPro" id="IPR009061">
    <property type="entry name" value="DNA-bd_dom_put_sf"/>
</dbReference>
<sequence>MERYTTGEVAKLCGISTRTLQYYDEQGILKPAETNDKQYRVYTETEIQKLKAILLLKKLGFKLNAIRKIVEETHALQTVKILLNENMEHLQKDIEEKQAQLKEMKTMNKMIHDESLSPLTKLKDIDTILKTDTNYPFLTYKTLGLAGGATILEVIAYYQSYKRKNVWPSIIGIGGSIAVAAYITHDYYHKVSYMCPNCQHVFKPPFKTWLLAPHTPRTRKLDCPNCQFTGYCLEVVDTEK</sequence>
<keyword evidence="3" id="KW-0812">Transmembrane</keyword>
<dbReference type="PANTHER" id="PTHR30204">
    <property type="entry name" value="REDOX-CYCLING DRUG-SENSING TRANSCRIPTIONAL ACTIVATOR SOXR"/>
    <property type="match status" value="1"/>
</dbReference>
<feature type="domain" description="HTH merR-type" evidence="4">
    <location>
        <begin position="3"/>
        <end position="72"/>
    </location>
</feature>
<evidence type="ECO:0000256" key="3">
    <source>
        <dbReference type="SAM" id="Phobius"/>
    </source>
</evidence>
<keyword evidence="6" id="KW-1185">Reference proteome</keyword>
<name>A0ABY3PDE1_9STAP</name>
<dbReference type="SMART" id="SM00422">
    <property type="entry name" value="HTH_MERR"/>
    <property type="match status" value="1"/>
</dbReference>
<accession>A0ABY3PDE1</accession>
<gene>
    <name evidence="5" type="ORF">LN051_01310</name>
</gene>
<dbReference type="RefSeq" id="WP_229292833.1">
    <property type="nucleotide sequence ID" value="NZ_CP086654.1"/>
</dbReference>
<keyword evidence="3" id="KW-0472">Membrane</keyword>
<organism evidence="5 6">
    <name type="scientific">Staphylococcus ratti</name>
    <dbReference type="NCBI Taxonomy" id="2892440"/>
    <lineage>
        <taxon>Bacteria</taxon>
        <taxon>Bacillati</taxon>
        <taxon>Bacillota</taxon>
        <taxon>Bacilli</taxon>
        <taxon>Bacillales</taxon>
        <taxon>Staphylococcaceae</taxon>
        <taxon>Staphylococcus</taxon>
    </lineage>
</organism>
<reference evidence="5 6" key="1">
    <citation type="journal article" date="2022" name="Pathogens">
        <title>Staphylococcus ratti sp. nov. Isolated from a Lab Rat.</title>
        <authorList>
            <person name="Kovarovic V."/>
            <person name="Sedlacek I."/>
            <person name="Petras P."/>
            <person name="Kralova S."/>
            <person name="Maslanova I."/>
            <person name="Svec P."/>
            <person name="Neumann-Schaal M."/>
            <person name="Botka T."/>
            <person name="Gelbicova T."/>
            <person name="Stankova E."/>
            <person name="Doskar J."/>
            <person name="Pantucek R."/>
        </authorList>
    </citation>
    <scope>NUCLEOTIDE SEQUENCE [LARGE SCALE GENOMIC DNA]</scope>
    <source>
        <strain evidence="5 6">CCM 9025</strain>
    </source>
</reference>
<dbReference type="Proteomes" id="UP001197626">
    <property type="component" value="Chromosome"/>
</dbReference>
<dbReference type="PRINTS" id="PR00040">
    <property type="entry name" value="HTHMERR"/>
</dbReference>
<evidence type="ECO:0000256" key="1">
    <source>
        <dbReference type="ARBA" id="ARBA00023125"/>
    </source>
</evidence>
<evidence type="ECO:0000313" key="6">
    <source>
        <dbReference type="Proteomes" id="UP001197626"/>
    </source>
</evidence>
<evidence type="ECO:0000313" key="5">
    <source>
        <dbReference type="EMBL" id="UEX90337.1"/>
    </source>
</evidence>
<dbReference type="SUPFAM" id="SSF46955">
    <property type="entry name" value="Putative DNA-binding domain"/>
    <property type="match status" value="1"/>
</dbReference>
<keyword evidence="2" id="KW-0175">Coiled coil</keyword>
<dbReference type="InterPro" id="IPR047057">
    <property type="entry name" value="MerR_fam"/>
</dbReference>